<evidence type="ECO:0000313" key="7">
    <source>
        <dbReference type="Proteomes" id="UP000829685"/>
    </source>
</evidence>
<keyword evidence="3" id="KW-0560">Oxidoreductase</keyword>
<gene>
    <name evidence="6" type="ORF">JX265_007348</name>
</gene>
<evidence type="ECO:0000259" key="5">
    <source>
        <dbReference type="SMART" id="SM00822"/>
    </source>
</evidence>
<dbReference type="InterPro" id="IPR020904">
    <property type="entry name" value="Sc_DH/Rdtase_CS"/>
</dbReference>
<dbReference type="GO" id="GO:0016491">
    <property type="term" value="F:oxidoreductase activity"/>
    <property type="evidence" value="ECO:0007669"/>
    <property type="project" value="UniProtKB-KW"/>
</dbReference>
<evidence type="ECO:0000256" key="3">
    <source>
        <dbReference type="ARBA" id="ARBA00023002"/>
    </source>
</evidence>
<keyword evidence="7" id="KW-1185">Reference proteome</keyword>
<evidence type="ECO:0000313" key="6">
    <source>
        <dbReference type="EMBL" id="KAI1867546.1"/>
    </source>
</evidence>
<evidence type="ECO:0000256" key="4">
    <source>
        <dbReference type="ARBA" id="ARBA00023027"/>
    </source>
</evidence>
<reference evidence="6" key="1">
    <citation type="submission" date="2021-03" db="EMBL/GenBank/DDBJ databases">
        <title>Revisited historic fungal species revealed as producer of novel bioactive compounds through whole genome sequencing and comparative genomics.</title>
        <authorList>
            <person name="Vignolle G.A."/>
            <person name="Hochenegger N."/>
            <person name="Mach R.L."/>
            <person name="Mach-Aigner A.R."/>
            <person name="Javad Rahimi M."/>
            <person name="Salim K.A."/>
            <person name="Chan C.M."/>
            <person name="Lim L.B.L."/>
            <person name="Cai F."/>
            <person name="Druzhinina I.S."/>
            <person name="U'Ren J.M."/>
            <person name="Derntl C."/>
        </authorList>
    </citation>
    <scope>NUCLEOTIDE SEQUENCE</scope>
    <source>
        <strain evidence="6">TUCIM 5799</strain>
    </source>
</reference>
<dbReference type="InterPro" id="IPR036291">
    <property type="entry name" value="NAD(P)-bd_dom_sf"/>
</dbReference>
<accession>A0A9Q0ANB1</accession>
<proteinExistence type="inferred from homology"/>
<keyword evidence="2" id="KW-0521">NADP</keyword>
<dbReference type="Pfam" id="PF13561">
    <property type="entry name" value="adh_short_C2"/>
    <property type="match status" value="1"/>
</dbReference>
<comment type="similarity">
    <text evidence="1">Belongs to the short-chain dehydrogenases/reductases (SDR) family.</text>
</comment>
<dbReference type="Proteomes" id="UP000829685">
    <property type="component" value="Unassembled WGS sequence"/>
</dbReference>
<dbReference type="CDD" id="cd05233">
    <property type="entry name" value="SDR_c"/>
    <property type="match status" value="1"/>
</dbReference>
<dbReference type="PROSITE" id="PS00061">
    <property type="entry name" value="ADH_SHORT"/>
    <property type="match status" value="1"/>
</dbReference>
<evidence type="ECO:0000256" key="2">
    <source>
        <dbReference type="ARBA" id="ARBA00022857"/>
    </source>
</evidence>
<feature type="domain" description="Ketoreductase" evidence="5">
    <location>
        <begin position="10"/>
        <end position="192"/>
    </location>
</feature>
<evidence type="ECO:0000256" key="1">
    <source>
        <dbReference type="ARBA" id="ARBA00006484"/>
    </source>
</evidence>
<dbReference type="InterPro" id="IPR002347">
    <property type="entry name" value="SDR_fam"/>
</dbReference>
<name>A0A9Q0ANB1_9PEZI</name>
<dbReference type="InterPro" id="IPR057326">
    <property type="entry name" value="KR_dom"/>
</dbReference>
<sequence length="263" mass="27596">MSASGQLAGKVIALTGAASGIGLETAHLLASRGATLSLADVQEEALKGVQADIQSKFQTDVLISPLDVRQYGQVEAWIDSAVKRFGKLDGAVNLAGVIPKSIGLKMIEDQDLEEWDFVMGVNSTGVMNCLRAQLKVMAKNGSVVNASSIGGTTGRAKNASYAASKHAVLGLTRSAAKEVGARGIRVNAICPGRISTPMSHEAHAIVTHGTGTIAEYEEQNLSDVALRRIGKPQEVAYVIAFLLSDESSYISGNDISIDGGWRC</sequence>
<dbReference type="PANTHER" id="PTHR24321:SF8">
    <property type="entry name" value="ESTRADIOL 17-BETA-DEHYDROGENASE 8-RELATED"/>
    <property type="match status" value="1"/>
</dbReference>
<organism evidence="6 7">
    <name type="scientific">Neoarthrinium moseri</name>
    <dbReference type="NCBI Taxonomy" id="1658444"/>
    <lineage>
        <taxon>Eukaryota</taxon>
        <taxon>Fungi</taxon>
        <taxon>Dikarya</taxon>
        <taxon>Ascomycota</taxon>
        <taxon>Pezizomycotina</taxon>
        <taxon>Sordariomycetes</taxon>
        <taxon>Xylariomycetidae</taxon>
        <taxon>Amphisphaeriales</taxon>
        <taxon>Apiosporaceae</taxon>
        <taxon>Neoarthrinium</taxon>
    </lineage>
</organism>
<dbReference type="SMART" id="SM00822">
    <property type="entry name" value="PKS_KR"/>
    <property type="match status" value="1"/>
</dbReference>
<dbReference type="PANTHER" id="PTHR24321">
    <property type="entry name" value="DEHYDROGENASES, SHORT CHAIN"/>
    <property type="match status" value="1"/>
</dbReference>
<dbReference type="SUPFAM" id="SSF51735">
    <property type="entry name" value="NAD(P)-binding Rossmann-fold domains"/>
    <property type="match status" value="1"/>
</dbReference>
<dbReference type="EMBL" id="JAFIMR010000018">
    <property type="protein sequence ID" value="KAI1867546.1"/>
    <property type="molecule type" value="Genomic_DNA"/>
</dbReference>
<dbReference type="Gene3D" id="3.40.50.720">
    <property type="entry name" value="NAD(P)-binding Rossmann-like Domain"/>
    <property type="match status" value="1"/>
</dbReference>
<comment type="caution">
    <text evidence="6">The sequence shown here is derived from an EMBL/GenBank/DDBJ whole genome shotgun (WGS) entry which is preliminary data.</text>
</comment>
<dbReference type="PRINTS" id="PR00080">
    <property type="entry name" value="SDRFAMILY"/>
</dbReference>
<dbReference type="PRINTS" id="PR00081">
    <property type="entry name" value="GDHRDH"/>
</dbReference>
<protein>
    <recommendedName>
        <fullName evidence="5">Ketoreductase domain-containing protein</fullName>
    </recommendedName>
</protein>
<dbReference type="FunFam" id="3.40.50.720:FF:000084">
    <property type="entry name" value="Short-chain dehydrogenase reductase"/>
    <property type="match status" value="1"/>
</dbReference>
<dbReference type="AlphaFoldDB" id="A0A9Q0ANB1"/>
<keyword evidence="4" id="KW-0520">NAD</keyword>